<dbReference type="AlphaFoldDB" id="A0A291IQW1"/>
<reference evidence="1 2" key="1">
    <citation type="submission" date="2017-09" db="EMBL/GenBank/DDBJ databases">
        <title>SPAdes assembly of the Mesoplasma lactucae genome.</title>
        <authorList>
            <person name="Knight T.F."/>
            <person name="Rubinstein R."/>
            <person name="Citino T."/>
        </authorList>
    </citation>
    <scope>NUCLEOTIDE SEQUENCE [LARGE SCALE GENOMIC DNA]</scope>
    <source>
        <strain evidence="1 2">831-C4</strain>
    </source>
</reference>
<sequence length="100" mass="11713">MEPKFNKNDYEPFNDYKDIMIQAFGIACSWCGDPSITYVRKNHPETIGNLVKKYDGKLSDEELDMKLIKPIDEWQTFDDHNTDNGIPTYLCDECYNSFTE</sequence>
<protein>
    <submittedName>
        <fullName evidence="1">Uncharacterized protein</fullName>
    </submittedName>
</protein>
<name>A0A291IQW1_9MOLU</name>
<dbReference type="Proteomes" id="UP000232227">
    <property type="component" value="Chromosome"/>
</dbReference>
<dbReference type="EMBL" id="CP023668">
    <property type="protein sequence ID" value="ATG97325.1"/>
    <property type="molecule type" value="Genomic_DNA"/>
</dbReference>
<evidence type="ECO:0000313" key="1">
    <source>
        <dbReference type="EMBL" id="ATG97325.1"/>
    </source>
</evidence>
<dbReference type="RefSeq" id="WP_096862613.1">
    <property type="nucleotide sequence ID" value="NZ_CP023668.1"/>
</dbReference>
<proteinExistence type="predicted"/>
<organism evidence="1 2">
    <name type="scientific">Mesoplasma lactucae ATCC 49193</name>
    <dbReference type="NCBI Taxonomy" id="81460"/>
    <lineage>
        <taxon>Bacteria</taxon>
        <taxon>Bacillati</taxon>
        <taxon>Mycoplasmatota</taxon>
        <taxon>Mollicutes</taxon>
        <taxon>Entomoplasmatales</taxon>
        <taxon>Entomoplasmataceae</taxon>
        <taxon>Mesoplasma</taxon>
    </lineage>
</organism>
<dbReference type="OrthoDB" id="399676at2"/>
<dbReference type="KEGG" id="mlac:CP520_00950"/>
<evidence type="ECO:0000313" key="2">
    <source>
        <dbReference type="Proteomes" id="UP000232227"/>
    </source>
</evidence>
<accession>A0A291IQW1</accession>
<gene>
    <name evidence="1" type="ORF">CP520_00950</name>
</gene>
<keyword evidence="2" id="KW-1185">Reference proteome</keyword>